<feature type="domain" description="C2H2-type" evidence="14">
    <location>
        <begin position="40"/>
        <end position="67"/>
    </location>
</feature>
<evidence type="ECO:0000256" key="10">
    <source>
        <dbReference type="ARBA" id="ARBA00023163"/>
    </source>
</evidence>
<dbReference type="PROSITE" id="PS50157">
    <property type="entry name" value="ZINC_FINGER_C2H2_2"/>
    <property type="match status" value="2"/>
</dbReference>
<evidence type="ECO:0000256" key="7">
    <source>
        <dbReference type="ARBA" id="ARBA00022833"/>
    </source>
</evidence>
<evidence type="ECO:0000256" key="1">
    <source>
        <dbReference type="ARBA" id="ARBA00003767"/>
    </source>
</evidence>
<dbReference type="PANTHER" id="PTHR16515:SF57">
    <property type="entry name" value="ZINC FINGER PROTEIN 154-LIKE"/>
    <property type="match status" value="1"/>
</dbReference>
<organism evidence="15 16">
    <name type="scientific">Serinus canaria</name>
    <name type="common">Island canary</name>
    <name type="synonym">Fringilla canaria</name>
    <dbReference type="NCBI Taxonomy" id="9135"/>
    <lineage>
        <taxon>Eukaryota</taxon>
        <taxon>Metazoa</taxon>
        <taxon>Chordata</taxon>
        <taxon>Craniata</taxon>
        <taxon>Vertebrata</taxon>
        <taxon>Euteleostomi</taxon>
        <taxon>Archelosauria</taxon>
        <taxon>Archosauria</taxon>
        <taxon>Dinosauria</taxon>
        <taxon>Saurischia</taxon>
        <taxon>Theropoda</taxon>
        <taxon>Coelurosauria</taxon>
        <taxon>Aves</taxon>
        <taxon>Neognathae</taxon>
        <taxon>Neoaves</taxon>
        <taxon>Telluraves</taxon>
        <taxon>Australaves</taxon>
        <taxon>Passeriformes</taxon>
        <taxon>Passeroidea</taxon>
        <taxon>Fringillidae</taxon>
        <taxon>Carduelinae</taxon>
        <taxon>Serinus</taxon>
    </lineage>
</organism>
<evidence type="ECO:0000256" key="6">
    <source>
        <dbReference type="ARBA" id="ARBA00022771"/>
    </source>
</evidence>
<keyword evidence="16" id="KW-1185">Reference proteome</keyword>
<comment type="similarity">
    <text evidence="3">Belongs to the krueppel C2H2-type zinc-finger protein family.</text>
</comment>
<dbReference type="Gene3D" id="3.30.160.60">
    <property type="entry name" value="Classic Zinc Finger"/>
    <property type="match status" value="2"/>
</dbReference>
<dbReference type="GeneTree" id="ENSGT01150000286934"/>
<evidence type="ECO:0000313" key="15">
    <source>
        <dbReference type="Ensembl" id="ENSSCAP00000012041.1"/>
    </source>
</evidence>
<comment type="subcellular location">
    <subcellularLocation>
        <location evidence="2">Nucleus</location>
    </subcellularLocation>
</comment>
<dbReference type="GO" id="GO:0008270">
    <property type="term" value="F:zinc ion binding"/>
    <property type="evidence" value="ECO:0007669"/>
    <property type="project" value="UniProtKB-KW"/>
</dbReference>
<dbReference type="FunFam" id="3.30.160.60:FF:000869">
    <property type="entry name" value="Zinc finger protein 213"/>
    <property type="match status" value="1"/>
</dbReference>
<keyword evidence="11" id="KW-0539">Nucleus</keyword>
<dbReference type="FunFam" id="3.30.160.60:FF:000295">
    <property type="entry name" value="zinc finger protein 19"/>
    <property type="match status" value="1"/>
</dbReference>
<feature type="compositionally biased region" description="Low complexity" evidence="13">
    <location>
        <begin position="109"/>
        <end position="120"/>
    </location>
</feature>
<dbReference type="InterPro" id="IPR036236">
    <property type="entry name" value="Znf_C2H2_sf"/>
</dbReference>
<dbReference type="Ensembl" id="ENSSCAT00000013560.1">
    <property type="protein sequence ID" value="ENSSCAP00000012041.1"/>
    <property type="gene ID" value="ENSSCAG00000009001.1"/>
</dbReference>
<evidence type="ECO:0000313" key="16">
    <source>
        <dbReference type="Proteomes" id="UP000694409"/>
    </source>
</evidence>
<dbReference type="SMART" id="SM00355">
    <property type="entry name" value="ZnF_C2H2"/>
    <property type="match status" value="2"/>
</dbReference>
<accession>A0A8C9UD73</accession>
<keyword evidence="10" id="KW-0804">Transcription</keyword>
<dbReference type="GO" id="GO:0010468">
    <property type="term" value="P:regulation of gene expression"/>
    <property type="evidence" value="ECO:0007669"/>
    <property type="project" value="TreeGrafter"/>
</dbReference>
<name>A0A8C9UD73_SERCA</name>
<dbReference type="PROSITE" id="PS00028">
    <property type="entry name" value="ZINC_FINGER_C2H2_1"/>
    <property type="match status" value="2"/>
</dbReference>
<evidence type="ECO:0000259" key="14">
    <source>
        <dbReference type="PROSITE" id="PS50157"/>
    </source>
</evidence>
<keyword evidence="9" id="KW-0238">DNA-binding</keyword>
<evidence type="ECO:0000256" key="3">
    <source>
        <dbReference type="ARBA" id="ARBA00006991"/>
    </source>
</evidence>
<evidence type="ECO:0000256" key="11">
    <source>
        <dbReference type="ARBA" id="ARBA00023242"/>
    </source>
</evidence>
<dbReference type="Proteomes" id="UP000694409">
    <property type="component" value="Unassembled WGS sequence"/>
</dbReference>
<keyword evidence="5" id="KW-0677">Repeat</keyword>
<proteinExistence type="inferred from homology"/>
<protein>
    <recommendedName>
        <fullName evidence="14">C2H2-type domain-containing protein</fullName>
    </recommendedName>
</protein>
<dbReference type="GO" id="GO:0003677">
    <property type="term" value="F:DNA binding"/>
    <property type="evidence" value="ECO:0007669"/>
    <property type="project" value="UniProtKB-KW"/>
</dbReference>
<dbReference type="InterPro" id="IPR013087">
    <property type="entry name" value="Znf_C2H2_type"/>
</dbReference>
<reference evidence="15" key="2">
    <citation type="submission" date="2025-09" db="UniProtKB">
        <authorList>
            <consortium name="Ensembl"/>
        </authorList>
    </citation>
    <scope>IDENTIFICATION</scope>
</reference>
<reference evidence="15" key="1">
    <citation type="submission" date="2025-08" db="UniProtKB">
        <authorList>
            <consortium name="Ensembl"/>
        </authorList>
    </citation>
    <scope>IDENTIFICATION</scope>
</reference>
<feature type="region of interest" description="Disordered" evidence="13">
    <location>
        <begin position="84"/>
        <end position="120"/>
    </location>
</feature>
<evidence type="ECO:0000256" key="9">
    <source>
        <dbReference type="ARBA" id="ARBA00023125"/>
    </source>
</evidence>
<keyword evidence="8" id="KW-0805">Transcription regulation</keyword>
<evidence type="ECO:0000256" key="8">
    <source>
        <dbReference type="ARBA" id="ARBA00023015"/>
    </source>
</evidence>
<evidence type="ECO:0000256" key="5">
    <source>
        <dbReference type="ARBA" id="ARBA00022737"/>
    </source>
</evidence>
<keyword evidence="7" id="KW-0862">Zinc</keyword>
<dbReference type="AlphaFoldDB" id="A0A8C9UD73"/>
<dbReference type="InterPro" id="IPR050331">
    <property type="entry name" value="Zinc_finger"/>
</dbReference>
<sequence>MRSGRKRRDKGGSGQSSRNHALEPCLNSQPPPVCGGEKPHMCGECGKSFRWNSNLIRHQRTHTGERPYECDQCRKRFHTSSHLLVHQRTHTEERPFQSLTRTQRSQRDPSANPISSPISNPGGGPRVILVLIWHWSRCQIWSPLQSWTTPSADSSPLVDLSPRVVPVPVSVPERCQSQYWIQ</sequence>
<feature type="domain" description="C2H2-type" evidence="14">
    <location>
        <begin position="68"/>
        <end position="95"/>
    </location>
</feature>
<comment type="function">
    <text evidence="1">May be involved in transcriptional regulation.</text>
</comment>
<keyword evidence="4" id="KW-0479">Metal-binding</keyword>
<evidence type="ECO:0000256" key="12">
    <source>
        <dbReference type="PROSITE-ProRule" id="PRU00042"/>
    </source>
</evidence>
<dbReference type="PANTHER" id="PTHR16515">
    <property type="entry name" value="PR DOMAIN ZINC FINGER PROTEIN"/>
    <property type="match status" value="1"/>
</dbReference>
<evidence type="ECO:0000256" key="4">
    <source>
        <dbReference type="ARBA" id="ARBA00022723"/>
    </source>
</evidence>
<evidence type="ECO:0000256" key="13">
    <source>
        <dbReference type="SAM" id="MobiDB-lite"/>
    </source>
</evidence>
<keyword evidence="6 12" id="KW-0863">Zinc-finger</keyword>
<dbReference type="SUPFAM" id="SSF57667">
    <property type="entry name" value="beta-beta-alpha zinc fingers"/>
    <property type="match status" value="1"/>
</dbReference>
<dbReference type="Pfam" id="PF00096">
    <property type="entry name" value="zf-C2H2"/>
    <property type="match status" value="2"/>
</dbReference>
<feature type="region of interest" description="Disordered" evidence="13">
    <location>
        <begin position="1"/>
        <end position="37"/>
    </location>
</feature>
<evidence type="ECO:0000256" key="2">
    <source>
        <dbReference type="ARBA" id="ARBA00004123"/>
    </source>
</evidence>
<dbReference type="GO" id="GO:0005634">
    <property type="term" value="C:nucleus"/>
    <property type="evidence" value="ECO:0007669"/>
    <property type="project" value="UniProtKB-SubCell"/>
</dbReference>